<keyword evidence="2" id="KW-0238">DNA-binding</keyword>
<keyword evidence="3" id="KW-0804">Transcription</keyword>
<dbReference type="PANTHER" id="PTHR43132:SF6">
    <property type="entry name" value="HTH-TYPE TRANSCRIPTIONAL REPRESSOR CZRA"/>
    <property type="match status" value="1"/>
</dbReference>
<sequence>MQPYKEIPADELDESIMLTKLLNNRIRLQLIYLLEQHEYNVTELSKILDIEQTNLSHQLSLLKTHQIISQRREGKLMYYRIDDPHIIETMTALLQHAKHVAHGKTCDGKI</sequence>
<dbReference type="InterPro" id="IPR051011">
    <property type="entry name" value="Metal_resp_trans_reg"/>
</dbReference>
<evidence type="ECO:0000259" key="4">
    <source>
        <dbReference type="PROSITE" id="PS50987"/>
    </source>
</evidence>
<accession>A0A5C6MB07</accession>
<dbReference type="InterPro" id="IPR036390">
    <property type="entry name" value="WH_DNA-bd_sf"/>
</dbReference>
<organism evidence="5 6">
    <name type="scientific">Dellaglioa algida</name>
    <dbReference type="NCBI Taxonomy" id="105612"/>
    <lineage>
        <taxon>Bacteria</taxon>
        <taxon>Bacillati</taxon>
        <taxon>Bacillota</taxon>
        <taxon>Bacilli</taxon>
        <taxon>Lactobacillales</taxon>
        <taxon>Lactobacillaceae</taxon>
        <taxon>Dellaglioa</taxon>
    </lineage>
</organism>
<keyword evidence="1" id="KW-0805">Transcription regulation</keyword>
<comment type="caution">
    <text evidence="5">The sequence shown here is derived from an EMBL/GenBank/DDBJ whole genome shotgun (WGS) entry which is preliminary data.</text>
</comment>
<dbReference type="EMBL" id="SRRQ01000001">
    <property type="protein sequence ID" value="TWW11876.1"/>
    <property type="molecule type" value="Genomic_DNA"/>
</dbReference>
<dbReference type="Gene3D" id="1.10.10.10">
    <property type="entry name" value="Winged helix-like DNA-binding domain superfamily/Winged helix DNA-binding domain"/>
    <property type="match status" value="1"/>
</dbReference>
<dbReference type="AlphaFoldDB" id="A0A5C6MB07"/>
<proteinExistence type="predicted"/>
<dbReference type="InterPro" id="IPR001845">
    <property type="entry name" value="HTH_ArsR_DNA-bd_dom"/>
</dbReference>
<feature type="domain" description="HTH arsR-type" evidence="4">
    <location>
        <begin position="7"/>
        <end position="101"/>
    </location>
</feature>
<evidence type="ECO:0000313" key="6">
    <source>
        <dbReference type="Proteomes" id="UP000321659"/>
    </source>
</evidence>
<dbReference type="PROSITE" id="PS50987">
    <property type="entry name" value="HTH_ARSR_2"/>
    <property type="match status" value="1"/>
</dbReference>
<dbReference type="SMART" id="SM00418">
    <property type="entry name" value="HTH_ARSR"/>
    <property type="match status" value="1"/>
</dbReference>
<dbReference type="PANTHER" id="PTHR43132">
    <property type="entry name" value="ARSENICAL RESISTANCE OPERON REPRESSOR ARSR-RELATED"/>
    <property type="match status" value="1"/>
</dbReference>
<dbReference type="InterPro" id="IPR036388">
    <property type="entry name" value="WH-like_DNA-bd_sf"/>
</dbReference>
<evidence type="ECO:0000256" key="1">
    <source>
        <dbReference type="ARBA" id="ARBA00023015"/>
    </source>
</evidence>
<dbReference type="NCBIfam" id="NF033788">
    <property type="entry name" value="HTH_metalloreg"/>
    <property type="match status" value="1"/>
</dbReference>
<dbReference type="Pfam" id="PF01022">
    <property type="entry name" value="HTH_5"/>
    <property type="match status" value="1"/>
</dbReference>
<reference evidence="5 6" key="1">
    <citation type="submission" date="2019-04" db="EMBL/GenBank/DDBJ databases">
        <title>In vitro growth and metabolic characteristics of meat-borne Lactobacillus algidus strains.</title>
        <authorList>
            <person name="Sade E."/>
            <person name="Per J."/>
            <person name="Tytti H."/>
            <person name="Johanna B.K."/>
        </authorList>
    </citation>
    <scope>NUCLEOTIDE SEQUENCE [LARGE SCALE GENOMIC DNA]</scope>
    <source>
        <strain evidence="5 6">LTS37-1</strain>
    </source>
</reference>
<dbReference type="InterPro" id="IPR011991">
    <property type="entry name" value="ArsR-like_HTH"/>
</dbReference>
<dbReference type="SUPFAM" id="SSF46785">
    <property type="entry name" value="Winged helix' DNA-binding domain"/>
    <property type="match status" value="1"/>
</dbReference>
<evidence type="ECO:0000256" key="2">
    <source>
        <dbReference type="ARBA" id="ARBA00023125"/>
    </source>
</evidence>
<dbReference type="PRINTS" id="PR00778">
    <property type="entry name" value="HTHARSR"/>
</dbReference>
<evidence type="ECO:0000313" key="5">
    <source>
        <dbReference type="EMBL" id="TWW11876.1"/>
    </source>
</evidence>
<gene>
    <name evidence="5" type="ORF">LABALGLTS371_00870</name>
</gene>
<evidence type="ECO:0000256" key="3">
    <source>
        <dbReference type="ARBA" id="ARBA00023163"/>
    </source>
</evidence>
<dbReference type="GO" id="GO:0003677">
    <property type="term" value="F:DNA binding"/>
    <property type="evidence" value="ECO:0007669"/>
    <property type="project" value="UniProtKB-KW"/>
</dbReference>
<protein>
    <recommendedName>
        <fullName evidence="4">HTH arsR-type domain-containing protein</fullName>
    </recommendedName>
</protein>
<name>A0A5C6MB07_9LACO</name>
<dbReference type="CDD" id="cd00090">
    <property type="entry name" value="HTH_ARSR"/>
    <property type="match status" value="1"/>
</dbReference>
<dbReference type="Proteomes" id="UP000321659">
    <property type="component" value="Unassembled WGS sequence"/>
</dbReference>
<dbReference type="GO" id="GO:0003700">
    <property type="term" value="F:DNA-binding transcription factor activity"/>
    <property type="evidence" value="ECO:0007669"/>
    <property type="project" value="InterPro"/>
</dbReference>